<protein>
    <submittedName>
        <fullName evidence="2">Pimeloyl-ACP methyl ester carboxylesterase</fullName>
    </submittedName>
</protein>
<dbReference type="Pfam" id="PF00561">
    <property type="entry name" value="Abhydrolase_1"/>
    <property type="match status" value="1"/>
</dbReference>
<dbReference type="InterPro" id="IPR050266">
    <property type="entry name" value="AB_hydrolase_sf"/>
</dbReference>
<gene>
    <name evidence="2" type="ORF">SAMN05444128_1909</name>
</gene>
<dbReference type="PANTHER" id="PTHR43798">
    <property type="entry name" value="MONOACYLGLYCEROL LIPASE"/>
    <property type="match status" value="1"/>
</dbReference>
<dbReference type="OrthoDB" id="9791779at2"/>
<evidence type="ECO:0000313" key="3">
    <source>
        <dbReference type="Proteomes" id="UP000187181"/>
    </source>
</evidence>
<reference evidence="3" key="1">
    <citation type="submission" date="2017-01" db="EMBL/GenBank/DDBJ databases">
        <authorList>
            <person name="Varghese N."/>
            <person name="Submissions S."/>
        </authorList>
    </citation>
    <scope>NUCLEOTIDE SEQUENCE [LARGE SCALE GENOMIC DNA]</scope>
    <source>
        <strain evidence="3">LP100</strain>
    </source>
</reference>
<dbReference type="PRINTS" id="PR00111">
    <property type="entry name" value="ABHYDROLASE"/>
</dbReference>
<dbReference type="STRING" id="1317125.SAMN05444128_1909"/>
<dbReference type="EMBL" id="FTPP01000002">
    <property type="protein sequence ID" value="SIT88791.1"/>
    <property type="molecule type" value="Genomic_DNA"/>
</dbReference>
<organism evidence="2 3">
    <name type="scientific">Pontibacter indicus</name>
    <dbReference type="NCBI Taxonomy" id="1317125"/>
    <lineage>
        <taxon>Bacteria</taxon>
        <taxon>Pseudomonadati</taxon>
        <taxon>Bacteroidota</taxon>
        <taxon>Cytophagia</taxon>
        <taxon>Cytophagales</taxon>
        <taxon>Hymenobacteraceae</taxon>
        <taxon>Pontibacter</taxon>
    </lineage>
</organism>
<accession>A0A1R3XBW5</accession>
<dbReference type="Proteomes" id="UP000187181">
    <property type="component" value="Unassembled WGS sequence"/>
</dbReference>
<dbReference type="SUPFAM" id="SSF53474">
    <property type="entry name" value="alpha/beta-Hydrolases"/>
    <property type="match status" value="1"/>
</dbReference>
<dbReference type="GO" id="GO:0047372">
    <property type="term" value="F:monoacylglycerol lipase activity"/>
    <property type="evidence" value="ECO:0007669"/>
    <property type="project" value="TreeGrafter"/>
</dbReference>
<dbReference type="InterPro" id="IPR000073">
    <property type="entry name" value="AB_hydrolase_1"/>
</dbReference>
<sequence>MPDLLLLHGALGAASTLYPLQQLLAADHTVHTLDFSGHGGKALPQAPFRIELFAEDVLRYLDQHQLQQVAIFGYSMGGYVALYLALRHPDRVSRIFTLATKFAWSAETAAKEVKMLQPEKVQEKVPAFAAVLANRHQPQDWQEVMRRTADMMQHLGSQPLLTEETLSRLAIPVRVSVGDRDNMVSLQETAWAYEHLPDAELQVFPGTQHPLEKVDLGQLQHEIRQFFGRAAV</sequence>
<dbReference type="GO" id="GO:0016020">
    <property type="term" value="C:membrane"/>
    <property type="evidence" value="ECO:0007669"/>
    <property type="project" value="TreeGrafter"/>
</dbReference>
<dbReference type="Gene3D" id="3.40.50.1820">
    <property type="entry name" value="alpha/beta hydrolase"/>
    <property type="match status" value="1"/>
</dbReference>
<proteinExistence type="predicted"/>
<dbReference type="GO" id="GO:0046464">
    <property type="term" value="P:acylglycerol catabolic process"/>
    <property type="evidence" value="ECO:0007669"/>
    <property type="project" value="TreeGrafter"/>
</dbReference>
<evidence type="ECO:0000259" key="1">
    <source>
        <dbReference type="Pfam" id="PF00561"/>
    </source>
</evidence>
<keyword evidence="3" id="KW-1185">Reference proteome</keyword>
<feature type="domain" description="AB hydrolase-1" evidence="1">
    <location>
        <begin position="4"/>
        <end position="139"/>
    </location>
</feature>
<dbReference type="RefSeq" id="WP_076668250.1">
    <property type="nucleotide sequence ID" value="NZ_FTPP01000002.1"/>
</dbReference>
<dbReference type="AlphaFoldDB" id="A0A1R3XBW5"/>
<name>A0A1R3XBW5_9BACT</name>
<dbReference type="PANTHER" id="PTHR43798:SF5">
    <property type="entry name" value="MONOACYLGLYCEROL LIPASE ABHD6"/>
    <property type="match status" value="1"/>
</dbReference>
<dbReference type="InterPro" id="IPR029058">
    <property type="entry name" value="AB_hydrolase_fold"/>
</dbReference>
<evidence type="ECO:0000313" key="2">
    <source>
        <dbReference type="EMBL" id="SIT88791.1"/>
    </source>
</evidence>